<gene>
    <name evidence="1" type="ORF">NUW58_g904</name>
</gene>
<sequence length="1300" mass="146925">MTTNSSSWLNEAFVSAKKDFIKGLNKSPKYDFQRFGSVDDVYNAAEQIQMQQAKTKTLRGLGKIKPFIEGLQGYARTIEVFVQVQPEILALIWGPVKFILQISSSVITAFGKVVNLLAEIGHTIPQFNAYASLFRDNEQVKRVLHLFYVDILEFYKVLLNFLDNRRLNTVLEMLWPIMRSKITVIQEGIDRHKMLMTSHVALEDIEQSYKARKRALQEYEQAQIARDNHEFNSILAELCPHMYGKRLAEILDTSVVDSGEWLRQEFMQWVISSNSTNRYFWLKGIPGSGKTFIVANIAHGLQASGKLPLLVFLSHTDQTAGRVIEILHSLVFQAVKDDFTMRQALNSIVKGNMRKFSSNRDFVKDVIIKIFNSRDSELIILDGLDELEEERRQMLLNIMNEILDSCSNVKVLLSSREERDIARVLENRSVGLRVDHHNAQAIQAYAHLECQKWIAELESNYADKQMCNVARICVQRVIEKSEGMILYTRLVLQAMRDQGTLVGIEAELENLPDGLDAAYARIISRITQKLSSRLRSVVSKLLQWIMCAKRSLRVEELLQILVIEPSAADFTKGRKEIQDICKVCGPIVEIRDEHLFFVHFSAKEYLLHHTSDIVDLRRAEIGAALICSSYLAYTPLNVLFRSDLEDESDIDRGALSGNFVFFEYASQEWLEHVKQCVEEPLLEDDLQNLTETLCRLFNTRGTKTTDTRRPTAALLNKFKSFDGVDTLQTSLATAEMLMGKARHGFLDLGDLENFSGPLRIVTATRTLRRRIETLVDQYSNGGDKSRSASLQRLYGSFPFYCSHIPCDRYRSGFATKSARDEHLKTHAPNYKCSKADCIYSNIGFKSKQALSQHMFDHDLHHPTPTATGHAAESNDDEILLMLKDAVAHDDVDCLRGLGVPNAHVEELVELAAWKAGSEILEYLLEVNRSLPKSNQVGLNKALHIAIETENRPAILCLWNHGADIFNVEILQWITSSIMHKARQGLILQSGQMINGFSRALSLWNPDLMRFLIDDCRVSVSVRLSFGSSGDFCCAPALAGLTSDEVDRRFTELKKYIRPGAFDKAIRHAILYNSVQGLRICLENQGNPNQTFGGGETPLYNAVRMGTNVGAEMAKLLLKYGADPDVKYKRRHITQLSGMKKLETYFAFQLYDFIPCSPYCRRATLCDTTLPVGSGSGHDAPIFIPKDATVGASYCALHRGPKVFDTKVKNKREQVHLTGETRTWTRKGVSGLDVVYNFCVTCPTIVIVRAESLGGNLIVKSGLLDSVADIERLPPKVELFVKDRIDPWCERSSDVVLKEID</sequence>
<reference evidence="1" key="1">
    <citation type="submission" date="2022-10" db="EMBL/GenBank/DDBJ databases">
        <title>Genome Sequence of Xylaria curta.</title>
        <authorList>
            <person name="Buettner E."/>
        </authorList>
    </citation>
    <scope>NUCLEOTIDE SEQUENCE</scope>
    <source>
        <strain evidence="1">Babe10</strain>
    </source>
</reference>
<protein>
    <submittedName>
        <fullName evidence="1">Uncharacterized protein</fullName>
    </submittedName>
</protein>
<name>A0ACC1PQT6_9PEZI</name>
<dbReference type="EMBL" id="JAPDGR010000088">
    <property type="protein sequence ID" value="KAJ2996646.1"/>
    <property type="molecule type" value="Genomic_DNA"/>
</dbReference>
<proteinExistence type="predicted"/>
<evidence type="ECO:0000313" key="1">
    <source>
        <dbReference type="EMBL" id="KAJ2996646.1"/>
    </source>
</evidence>
<keyword evidence="2" id="KW-1185">Reference proteome</keyword>
<organism evidence="1 2">
    <name type="scientific">Xylaria curta</name>
    <dbReference type="NCBI Taxonomy" id="42375"/>
    <lineage>
        <taxon>Eukaryota</taxon>
        <taxon>Fungi</taxon>
        <taxon>Dikarya</taxon>
        <taxon>Ascomycota</taxon>
        <taxon>Pezizomycotina</taxon>
        <taxon>Sordariomycetes</taxon>
        <taxon>Xylariomycetidae</taxon>
        <taxon>Xylariales</taxon>
        <taxon>Xylariaceae</taxon>
        <taxon>Xylaria</taxon>
    </lineage>
</organism>
<accession>A0ACC1PQT6</accession>
<comment type="caution">
    <text evidence="1">The sequence shown here is derived from an EMBL/GenBank/DDBJ whole genome shotgun (WGS) entry which is preliminary data.</text>
</comment>
<evidence type="ECO:0000313" key="2">
    <source>
        <dbReference type="Proteomes" id="UP001143856"/>
    </source>
</evidence>
<dbReference type="Proteomes" id="UP001143856">
    <property type="component" value="Unassembled WGS sequence"/>
</dbReference>